<dbReference type="GO" id="GO:0006355">
    <property type="term" value="P:regulation of DNA-templated transcription"/>
    <property type="evidence" value="ECO:0007669"/>
    <property type="project" value="InterPro"/>
</dbReference>
<keyword evidence="1" id="KW-0812">Transmembrane</keyword>
<dbReference type="Pfam" id="PF00990">
    <property type="entry name" value="GGDEF"/>
    <property type="match status" value="1"/>
</dbReference>
<dbReference type="NCBIfam" id="TIGR00229">
    <property type="entry name" value="sensory_box"/>
    <property type="match status" value="2"/>
</dbReference>
<feature type="domain" description="GGDEF" evidence="5">
    <location>
        <begin position="617"/>
        <end position="750"/>
    </location>
</feature>
<dbReference type="NCBIfam" id="TIGR00254">
    <property type="entry name" value="GGDEF"/>
    <property type="match status" value="1"/>
</dbReference>
<dbReference type="SMART" id="SM00086">
    <property type="entry name" value="PAC"/>
    <property type="match status" value="2"/>
</dbReference>
<dbReference type="SMART" id="SM00091">
    <property type="entry name" value="PAS"/>
    <property type="match status" value="2"/>
</dbReference>
<dbReference type="RefSeq" id="WP_104303756.1">
    <property type="nucleotide sequence ID" value="NZ_PSNX01000016.1"/>
</dbReference>
<dbReference type="Proteomes" id="UP000238605">
    <property type="component" value="Unassembled WGS sequence"/>
</dbReference>
<feature type="domain" description="PAS" evidence="2">
    <location>
        <begin position="464"/>
        <end position="534"/>
    </location>
</feature>
<dbReference type="AlphaFoldDB" id="A0A2S5SQZ1"/>
<gene>
    <name evidence="6" type="ORF">C1704_16110</name>
</gene>
<dbReference type="EMBL" id="PSNX01000016">
    <property type="protein sequence ID" value="PPE65140.1"/>
    <property type="molecule type" value="Genomic_DNA"/>
</dbReference>
<dbReference type="PROSITE" id="PS50112">
    <property type="entry name" value="PAS"/>
    <property type="match status" value="2"/>
</dbReference>
<dbReference type="InterPro" id="IPR000700">
    <property type="entry name" value="PAS-assoc_C"/>
</dbReference>
<evidence type="ECO:0000313" key="7">
    <source>
        <dbReference type="Proteomes" id="UP000238605"/>
    </source>
</evidence>
<organism evidence="6 7">
    <name type="scientific">Caldimonas caldifontis</name>
    <dbReference type="NCBI Taxonomy" id="1452508"/>
    <lineage>
        <taxon>Bacteria</taxon>
        <taxon>Pseudomonadati</taxon>
        <taxon>Pseudomonadota</taxon>
        <taxon>Betaproteobacteria</taxon>
        <taxon>Burkholderiales</taxon>
        <taxon>Sphaerotilaceae</taxon>
        <taxon>Caldimonas</taxon>
    </lineage>
</organism>
<dbReference type="GO" id="GO:0003824">
    <property type="term" value="F:catalytic activity"/>
    <property type="evidence" value="ECO:0007669"/>
    <property type="project" value="UniProtKB-ARBA"/>
</dbReference>
<dbReference type="Gene3D" id="6.10.340.10">
    <property type="match status" value="1"/>
</dbReference>
<dbReference type="CDD" id="cd00130">
    <property type="entry name" value="PAS"/>
    <property type="match status" value="2"/>
</dbReference>
<dbReference type="InterPro" id="IPR000160">
    <property type="entry name" value="GGDEF_dom"/>
</dbReference>
<dbReference type="Pfam" id="PF08448">
    <property type="entry name" value="PAS_4"/>
    <property type="match status" value="1"/>
</dbReference>
<feature type="domain" description="PAC" evidence="3">
    <location>
        <begin position="411"/>
        <end position="463"/>
    </location>
</feature>
<evidence type="ECO:0000259" key="3">
    <source>
        <dbReference type="PROSITE" id="PS50113"/>
    </source>
</evidence>
<evidence type="ECO:0000256" key="1">
    <source>
        <dbReference type="SAM" id="Phobius"/>
    </source>
</evidence>
<dbReference type="SMART" id="SM00267">
    <property type="entry name" value="GGDEF"/>
    <property type="match status" value="1"/>
</dbReference>
<dbReference type="InterPro" id="IPR000014">
    <property type="entry name" value="PAS"/>
</dbReference>
<dbReference type="InterPro" id="IPR013767">
    <property type="entry name" value="PAS_fold"/>
</dbReference>
<dbReference type="PANTHER" id="PTHR44757">
    <property type="entry name" value="DIGUANYLATE CYCLASE DGCP"/>
    <property type="match status" value="1"/>
</dbReference>
<dbReference type="Pfam" id="PF00989">
    <property type="entry name" value="PAS"/>
    <property type="match status" value="1"/>
</dbReference>
<keyword evidence="1" id="KW-0472">Membrane</keyword>
<evidence type="ECO:0008006" key="8">
    <source>
        <dbReference type="Google" id="ProtNLM"/>
    </source>
</evidence>
<proteinExistence type="predicted"/>
<dbReference type="FunFam" id="3.30.70.270:FF:000001">
    <property type="entry name" value="Diguanylate cyclase domain protein"/>
    <property type="match status" value="1"/>
</dbReference>
<dbReference type="PROSITE" id="PS50113">
    <property type="entry name" value="PAC"/>
    <property type="match status" value="1"/>
</dbReference>
<dbReference type="InterPro" id="IPR043128">
    <property type="entry name" value="Rev_trsase/Diguanyl_cyclase"/>
</dbReference>
<evidence type="ECO:0000259" key="5">
    <source>
        <dbReference type="PROSITE" id="PS50887"/>
    </source>
</evidence>
<dbReference type="PROSITE" id="PS50887">
    <property type="entry name" value="GGDEF"/>
    <property type="match status" value="1"/>
</dbReference>
<dbReference type="OrthoDB" id="8929028at2"/>
<keyword evidence="1" id="KW-1133">Transmembrane helix</keyword>
<sequence length="751" mass="82539">MKLTLKLKVTLIATATILALLGVVGYVQDARLGRDFRVVLETQQDALAESVAAHLGDKLETYLTVLEHSASLVDERLLSDPAARQDFLSRLSAARPLFDGLALVALDGEVLSNDPPLAPQQRIQLADREYFQRVLREGRSVVSRPLMARTGVGPAVLMATPVRDAQNHTRAVLLGGLHLQRANLLGLLAHSPVGRTGHFEVITLGPDPVYVVHPDPERLMTLADPVPPDTRDVVTRKSIGRADWELRVVLPAWEAAAPVREGQRTLVRDLALLGLAAAALVWAVMRWMLHPLTTLHRAIHALRRNPDAQVRLDTRSRDERGDLARDFEALLAELRTRKQELASIFEATTDFVIQTDARGRITYLNPQARQVLGLAADHPVHTHEFSDFNTPETNAQFRQEILPAVLERGHWVGETSFLAAGGREVRVSHLVIAHRDREGRIAHFSGVMRDITEESAARQEAQRQAATLRSIAEHLPAIVAVVGTDERYRYVNQAFERWLGRPSQDIVGRTVRAVLGESEYERSQPWLQRVLAGESVKFEKDYPGRDDIRHLSISYIPLRLGDGVVDGFVGVAQDITVHRQEAGRLKGLAETDALTGLLNRAGFEADLARRIRAGEGPGLALLYIDLDHFKPINDRHGHPVGDQLLRQFAARLRAVVRPTDAVARLGGDEFAIVLSGIREPSHAETVAAKVVEAAGAAFVVGDAELHISACVGLAVGMPEGESVEALVARADTQLYRAKASGRNRWVAPSTV</sequence>
<dbReference type="CDD" id="cd12914">
    <property type="entry name" value="PDC1_DGC_like"/>
    <property type="match status" value="1"/>
</dbReference>
<keyword evidence="7" id="KW-1185">Reference proteome</keyword>
<dbReference type="InterPro" id="IPR013656">
    <property type="entry name" value="PAS_4"/>
</dbReference>
<feature type="domain" description="HAMP" evidence="4">
    <location>
        <begin position="286"/>
        <end position="339"/>
    </location>
</feature>
<feature type="transmembrane region" description="Helical" evidence="1">
    <location>
        <begin position="270"/>
        <end position="289"/>
    </location>
</feature>
<dbReference type="PROSITE" id="PS50885">
    <property type="entry name" value="HAMP"/>
    <property type="match status" value="1"/>
</dbReference>
<protein>
    <recommendedName>
        <fullName evidence="8">Diguanylate cyclase</fullName>
    </recommendedName>
</protein>
<accession>A0A2S5SQZ1</accession>
<evidence type="ECO:0000313" key="6">
    <source>
        <dbReference type="EMBL" id="PPE65140.1"/>
    </source>
</evidence>
<dbReference type="GO" id="GO:0016020">
    <property type="term" value="C:membrane"/>
    <property type="evidence" value="ECO:0007669"/>
    <property type="project" value="InterPro"/>
</dbReference>
<dbReference type="GO" id="GO:0007165">
    <property type="term" value="P:signal transduction"/>
    <property type="evidence" value="ECO:0007669"/>
    <property type="project" value="InterPro"/>
</dbReference>
<dbReference type="SMART" id="SM00304">
    <property type="entry name" value="HAMP"/>
    <property type="match status" value="1"/>
</dbReference>
<dbReference type="InterPro" id="IPR001610">
    <property type="entry name" value="PAC"/>
</dbReference>
<dbReference type="InterPro" id="IPR003660">
    <property type="entry name" value="HAMP_dom"/>
</dbReference>
<dbReference type="CDD" id="cd01949">
    <property type="entry name" value="GGDEF"/>
    <property type="match status" value="1"/>
</dbReference>
<dbReference type="Gene3D" id="3.30.70.270">
    <property type="match status" value="1"/>
</dbReference>
<dbReference type="InterPro" id="IPR035965">
    <property type="entry name" value="PAS-like_dom_sf"/>
</dbReference>
<dbReference type="PANTHER" id="PTHR44757:SF2">
    <property type="entry name" value="BIOFILM ARCHITECTURE MAINTENANCE PROTEIN MBAA"/>
    <property type="match status" value="1"/>
</dbReference>
<dbReference type="InterPro" id="IPR029787">
    <property type="entry name" value="Nucleotide_cyclase"/>
</dbReference>
<dbReference type="SUPFAM" id="SSF55073">
    <property type="entry name" value="Nucleotide cyclase"/>
    <property type="match status" value="1"/>
</dbReference>
<feature type="domain" description="PAS" evidence="2">
    <location>
        <begin position="337"/>
        <end position="409"/>
    </location>
</feature>
<comment type="caution">
    <text evidence="6">The sequence shown here is derived from an EMBL/GenBank/DDBJ whole genome shotgun (WGS) entry which is preliminary data.</text>
</comment>
<name>A0A2S5SQZ1_9BURK</name>
<dbReference type="Pfam" id="PF00672">
    <property type="entry name" value="HAMP"/>
    <property type="match status" value="1"/>
</dbReference>
<dbReference type="CDD" id="cd06225">
    <property type="entry name" value="HAMP"/>
    <property type="match status" value="1"/>
</dbReference>
<reference evidence="6 7" key="1">
    <citation type="submission" date="2018-02" db="EMBL/GenBank/DDBJ databases">
        <title>Reclassifiation of [Polyangium] brachysporum DSM 7029 as Guopingzhaonella breviflexa gen. nov., sp. nov., a member of the family Comamonadaceae.</title>
        <authorList>
            <person name="Tang B."/>
        </authorList>
    </citation>
    <scope>NUCLEOTIDE SEQUENCE [LARGE SCALE GENOMIC DNA]</scope>
    <source>
        <strain evidence="6 7">BCRC 80649</strain>
    </source>
</reference>
<evidence type="ECO:0000259" key="2">
    <source>
        <dbReference type="PROSITE" id="PS50112"/>
    </source>
</evidence>
<dbReference type="SUPFAM" id="SSF55785">
    <property type="entry name" value="PYP-like sensor domain (PAS domain)"/>
    <property type="match status" value="2"/>
</dbReference>
<dbReference type="InterPro" id="IPR052155">
    <property type="entry name" value="Biofilm_reg_signaling"/>
</dbReference>
<dbReference type="Gene3D" id="3.30.450.20">
    <property type="entry name" value="PAS domain"/>
    <property type="match status" value="3"/>
</dbReference>
<evidence type="ECO:0000259" key="4">
    <source>
        <dbReference type="PROSITE" id="PS50885"/>
    </source>
</evidence>